<name>A0A1I0QG11_9RHOB</name>
<dbReference type="Proteomes" id="UP000199650">
    <property type="component" value="Unassembled WGS sequence"/>
</dbReference>
<evidence type="ECO:0000256" key="3">
    <source>
        <dbReference type="ARBA" id="ARBA00023125"/>
    </source>
</evidence>
<dbReference type="InterPro" id="IPR036390">
    <property type="entry name" value="WH_DNA-bd_sf"/>
</dbReference>
<dbReference type="FunFam" id="1.10.10.10:FF:000001">
    <property type="entry name" value="LysR family transcriptional regulator"/>
    <property type="match status" value="1"/>
</dbReference>
<dbReference type="InterPro" id="IPR000847">
    <property type="entry name" value="LysR_HTH_N"/>
</dbReference>
<dbReference type="InterPro" id="IPR036388">
    <property type="entry name" value="WH-like_DNA-bd_sf"/>
</dbReference>
<organism evidence="6 7">
    <name type="scientific">Aliiroseovarius sediminilitoris</name>
    <dbReference type="NCBI Taxonomy" id="1173584"/>
    <lineage>
        <taxon>Bacteria</taxon>
        <taxon>Pseudomonadati</taxon>
        <taxon>Pseudomonadota</taxon>
        <taxon>Alphaproteobacteria</taxon>
        <taxon>Rhodobacterales</taxon>
        <taxon>Paracoccaceae</taxon>
        <taxon>Aliiroseovarius</taxon>
    </lineage>
</organism>
<dbReference type="PRINTS" id="PR00039">
    <property type="entry name" value="HTHLYSR"/>
</dbReference>
<dbReference type="InterPro" id="IPR058163">
    <property type="entry name" value="LysR-type_TF_proteobact-type"/>
</dbReference>
<dbReference type="STRING" id="1173584.SAMN05444851_2519"/>
<proteinExistence type="inferred from homology"/>
<dbReference type="GO" id="GO:0043565">
    <property type="term" value="F:sequence-specific DNA binding"/>
    <property type="evidence" value="ECO:0007669"/>
    <property type="project" value="TreeGrafter"/>
</dbReference>
<evidence type="ECO:0000313" key="7">
    <source>
        <dbReference type="Proteomes" id="UP000199650"/>
    </source>
</evidence>
<accession>A0A1I0QG11</accession>
<dbReference type="AlphaFoldDB" id="A0A1I0QG11"/>
<dbReference type="Pfam" id="PF03466">
    <property type="entry name" value="LysR_substrate"/>
    <property type="match status" value="1"/>
</dbReference>
<keyword evidence="7" id="KW-1185">Reference proteome</keyword>
<comment type="similarity">
    <text evidence="1">Belongs to the LysR transcriptional regulatory family.</text>
</comment>
<dbReference type="EMBL" id="FOJB01000001">
    <property type="protein sequence ID" value="SEW25901.1"/>
    <property type="molecule type" value="Genomic_DNA"/>
</dbReference>
<dbReference type="PANTHER" id="PTHR30537:SF3">
    <property type="entry name" value="TRANSCRIPTIONAL REGULATORY PROTEIN"/>
    <property type="match status" value="1"/>
</dbReference>
<keyword evidence="2" id="KW-0805">Transcription regulation</keyword>
<evidence type="ECO:0000256" key="4">
    <source>
        <dbReference type="ARBA" id="ARBA00023163"/>
    </source>
</evidence>
<dbReference type="SUPFAM" id="SSF46785">
    <property type="entry name" value="Winged helix' DNA-binding domain"/>
    <property type="match status" value="1"/>
</dbReference>
<protein>
    <submittedName>
        <fullName evidence="6">Transcriptional regulator, LysR family</fullName>
    </submittedName>
</protein>
<dbReference type="OrthoDB" id="9798121at2"/>
<keyword evidence="4" id="KW-0804">Transcription</keyword>
<evidence type="ECO:0000313" key="6">
    <source>
        <dbReference type="EMBL" id="SEW25901.1"/>
    </source>
</evidence>
<dbReference type="PANTHER" id="PTHR30537">
    <property type="entry name" value="HTH-TYPE TRANSCRIPTIONAL REGULATOR"/>
    <property type="match status" value="1"/>
</dbReference>
<gene>
    <name evidence="6" type="ORF">SAMN05444851_2519</name>
</gene>
<evidence type="ECO:0000259" key="5">
    <source>
        <dbReference type="PROSITE" id="PS50931"/>
    </source>
</evidence>
<evidence type="ECO:0000256" key="2">
    <source>
        <dbReference type="ARBA" id="ARBA00023015"/>
    </source>
</evidence>
<dbReference type="RefSeq" id="WP_091431030.1">
    <property type="nucleotide sequence ID" value="NZ_FOJB01000001.1"/>
</dbReference>
<dbReference type="PROSITE" id="PS50931">
    <property type="entry name" value="HTH_LYSR"/>
    <property type="match status" value="1"/>
</dbReference>
<dbReference type="GO" id="GO:0006351">
    <property type="term" value="P:DNA-templated transcription"/>
    <property type="evidence" value="ECO:0007669"/>
    <property type="project" value="TreeGrafter"/>
</dbReference>
<reference evidence="6 7" key="1">
    <citation type="submission" date="2016-10" db="EMBL/GenBank/DDBJ databases">
        <authorList>
            <person name="de Groot N.N."/>
        </authorList>
    </citation>
    <scope>NUCLEOTIDE SEQUENCE [LARGE SCALE GENOMIC DNA]</scope>
    <source>
        <strain evidence="6 7">DSM 29439</strain>
    </source>
</reference>
<dbReference type="SUPFAM" id="SSF53850">
    <property type="entry name" value="Periplasmic binding protein-like II"/>
    <property type="match status" value="1"/>
</dbReference>
<sequence>MNWDAISFDWNQVRAFMATADEGSLSAAARVLGQTQPTVGRQVARLEDTLGIALFERIGRGLVLTPSGRAVLEHVHKMADAAVNISLVAAGQTQAIEGKVRITASDVFAAYILPPMLQHLRDIAPRLEVDILAANDIRDIQRREADIAIRHVRPAQPELYARLVDEAEAYLYAATSYLKRRGHPKTKADLSQHDFVNFGSSDEMIGYLAPLGIKVTKQNFHLGSNSGVVAWEYVQRGLGIAFMSANVGDTAPGVERLLPDMDPVVFPVWLITHRDLHTSPRIRLIFDTLAGFLSRPPEK</sequence>
<feature type="domain" description="HTH lysR-type" evidence="5">
    <location>
        <begin position="8"/>
        <end position="65"/>
    </location>
</feature>
<dbReference type="GO" id="GO:0003700">
    <property type="term" value="F:DNA-binding transcription factor activity"/>
    <property type="evidence" value="ECO:0007669"/>
    <property type="project" value="InterPro"/>
</dbReference>
<dbReference type="Gene3D" id="3.40.190.290">
    <property type="match status" value="1"/>
</dbReference>
<keyword evidence="3" id="KW-0238">DNA-binding</keyword>
<dbReference type="Pfam" id="PF00126">
    <property type="entry name" value="HTH_1"/>
    <property type="match status" value="1"/>
</dbReference>
<dbReference type="Gene3D" id="1.10.10.10">
    <property type="entry name" value="Winged helix-like DNA-binding domain superfamily/Winged helix DNA-binding domain"/>
    <property type="match status" value="1"/>
</dbReference>
<evidence type="ECO:0000256" key="1">
    <source>
        <dbReference type="ARBA" id="ARBA00009437"/>
    </source>
</evidence>
<dbReference type="InterPro" id="IPR005119">
    <property type="entry name" value="LysR_subst-bd"/>
</dbReference>